<dbReference type="PANTHER" id="PTHR48098:SF1">
    <property type="entry name" value="DIACYLGLYCEROL ACYLTRANSFERASE_MYCOLYLTRANSFERASE AG85A"/>
    <property type="match status" value="1"/>
</dbReference>
<dbReference type="Proteomes" id="UP000263900">
    <property type="component" value="Chromosome"/>
</dbReference>
<dbReference type="RefSeq" id="WP_119054537.1">
    <property type="nucleotide sequence ID" value="NZ_CP032157.1"/>
</dbReference>
<dbReference type="AlphaFoldDB" id="A0A3B7N3L5"/>
<dbReference type="InterPro" id="IPR029058">
    <property type="entry name" value="AB_hydrolase_fold"/>
</dbReference>
<keyword evidence="2" id="KW-1185">Reference proteome</keyword>
<dbReference type="InterPro" id="IPR050583">
    <property type="entry name" value="Mycobacterial_A85_antigen"/>
</dbReference>
<sequence length="275" mass="30907">MIINSLFKKGVSVGLLILLVAGAFGATVDTVTTFSGSMKKDIKAVVVKPASYDKSKSYPVVYLLHGYSDNYAGWVKKVKGVSAAADLYNMIIVCPDGNFSSWYFDSPIDSSWKYETYVSKELVSWVDDHYSTIKNRTGRAITGLSMGGHGALYLAFRHQDVFGAAGSMSGGVDLRPFPLNWDIAKRIGSYKDHPEQWEQNSVINLTHLLTKESLALIIDCGTSDFFYVVNVNLHEKLLERNIPHDFISRPGAHNWEYWDNSVGYQLLFMSRYFKR</sequence>
<dbReference type="KEGG" id="pseg:D3H65_16050"/>
<name>A0A3B7N3L5_9BACT</name>
<dbReference type="InterPro" id="IPR000801">
    <property type="entry name" value="Esterase-like"/>
</dbReference>
<dbReference type="Pfam" id="PF00756">
    <property type="entry name" value="Esterase"/>
    <property type="match status" value="1"/>
</dbReference>
<evidence type="ECO:0000313" key="1">
    <source>
        <dbReference type="EMBL" id="AXY78665.1"/>
    </source>
</evidence>
<dbReference type="PANTHER" id="PTHR48098">
    <property type="entry name" value="ENTEROCHELIN ESTERASE-RELATED"/>
    <property type="match status" value="1"/>
</dbReference>
<dbReference type="SUPFAM" id="SSF53474">
    <property type="entry name" value="alpha/beta-Hydrolases"/>
    <property type="match status" value="1"/>
</dbReference>
<accession>A0A3B7N3L5</accession>
<dbReference type="Gene3D" id="3.40.50.1820">
    <property type="entry name" value="alpha/beta hydrolase"/>
    <property type="match status" value="1"/>
</dbReference>
<protein>
    <submittedName>
        <fullName evidence="1">Esterase family protein</fullName>
    </submittedName>
</protein>
<evidence type="ECO:0000313" key="2">
    <source>
        <dbReference type="Proteomes" id="UP000263900"/>
    </source>
</evidence>
<gene>
    <name evidence="1" type="ORF">D3H65_16050</name>
</gene>
<dbReference type="OrthoDB" id="9803578at2"/>
<organism evidence="1 2">
    <name type="scientific">Paraflavitalea soli</name>
    <dbReference type="NCBI Taxonomy" id="2315862"/>
    <lineage>
        <taxon>Bacteria</taxon>
        <taxon>Pseudomonadati</taxon>
        <taxon>Bacteroidota</taxon>
        <taxon>Chitinophagia</taxon>
        <taxon>Chitinophagales</taxon>
        <taxon>Chitinophagaceae</taxon>
        <taxon>Paraflavitalea</taxon>
    </lineage>
</organism>
<proteinExistence type="predicted"/>
<dbReference type="GO" id="GO:0016747">
    <property type="term" value="F:acyltransferase activity, transferring groups other than amino-acyl groups"/>
    <property type="evidence" value="ECO:0007669"/>
    <property type="project" value="TreeGrafter"/>
</dbReference>
<reference evidence="1 2" key="1">
    <citation type="submission" date="2018-09" db="EMBL/GenBank/DDBJ databases">
        <title>Genome sequencing of strain 6GH32-13.</title>
        <authorList>
            <person name="Weon H.-Y."/>
            <person name="Heo J."/>
            <person name="Kwon S.-W."/>
        </authorList>
    </citation>
    <scope>NUCLEOTIDE SEQUENCE [LARGE SCALE GENOMIC DNA]</scope>
    <source>
        <strain evidence="1 2">5GH32-13</strain>
    </source>
</reference>
<dbReference type="EMBL" id="CP032157">
    <property type="protein sequence ID" value="AXY78665.1"/>
    <property type="molecule type" value="Genomic_DNA"/>
</dbReference>